<dbReference type="AlphaFoldDB" id="A0A0D9XFC1"/>
<accession>A0A0D9XFC1</accession>
<dbReference type="SUPFAM" id="SSF52540">
    <property type="entry name" value="P-loop containing nucleoside triphosphate hydrolases"/>
    <property type="match status" value="1"/>
</dbReference>
<reference evidence="3" key="2">
    <citation type="submission" date="2013-12" db="EMBL/GenBank/DDBJ databases">
        <authorList>
            <person name="Yu Y."/>
            <person name="Lee S."/>
            <person name="de Baynast K."/>
            <person name="Wissotski M."/>
            <person name="Liu L."/>
            <person name="Talag J."/>
            <person name="Goicoechea J."/>
            <person name="Angelova A."/>
            <person name="Jetty R."/>
            <person name="Kudrna D."/>
            <person name="Golser W."/>
            <person name="Rivera L."/>
            <person name="Zhang J."/>
            <person name="Wing R."/>
        </authorList>
    </citation>
    <scope>NUCLEOTIDE SEQUENCE</scope>
</reference>
<protein>
    <recommendedName>
        <fullName evidence="4">Phosphoribulokinase/uridine kinase domain-containing protein</fullName>
    </recommendedName>
</protein>
<evidence type="ECO:0008006" key="4">
    <source>
        <dbReference type="Google" id="ProtNLM"/>
    </source>
</evidence>
<dbReference type="HOGENOM" id="CLU_1423433_0_0_1"/>
<dbReference type="Gramene" id="LPERR09G11660.1">
    <property type="protein sequence ID" value="LPERR09G11660.1"/>
    <property type="gene ID" value="LPERR09G11660"/>
</dbReference>
<evidence type="ECO:0000256" key="1">
    <source>
        <dbReference type="SAM" id="MobiDB-lite"/>
    </source>
</evidence>
<dbReference type="eggNOG" id="KOG4203">
    <property type="taxonomic scope" value="Eukaryota"/>
</dbReference>
<organism evidence="2 3">
    <name type="scientific">Leersia perrieri</name>
    <dbReference type="NCBI Taxonomy" id="77586"/>
    <lineage>
        <taxon>Eukaryota</taxon>
        <taxon>Viridiplantae</taxon>
        <taxon>Streptophyta</taxon>
        <taxon>Embryophyta</taxon>
        <taxon>Tracheophyta</taxon>
        <taxon>Spermatophyta</taxon>
        <taxon>Magnoliopsida</taxon>
        <taxon>Liliopsida</taxon>
        <taxon>Poales</taxon>
        <taxon>Poaceae</taxon>
        <taxon>BOP clade</taxon>
        <taxon>Oryzoideae</taxon>
        <taxon>Oryzeae</taxon>
        <taxon>Oryzinae</taxon>
        <taxon>Leersia</taxon>
    </lineage>
</organism>
<sequence>MARPRDDDGNPPSSCVDGDLHQRRRAPAPSPSTSATSIAPSPSTPATLISTGVSGGTASGKTTVCDMIIQQLHDHHVVLVNQDSFYRGLTAEQSAHAQDYNFDHPGTSVSKHTVAPIVLLLLLISRRLATGGGDRADKCVLASSGFQGDIKALHKNLAARELAPTQIPDPPSISEGLSNRYGSCKFHSSLD</sequence>
<dbReference type="EnsemblPlants" id="LPERR09G11660.1">
    <property type="protein sequence ID" value="LPERR09G11660.1"/>
    <property type="gene ID" value="LPERR09G11660"/>
</dbReference>
<evidence type="ECO:0000313" key="3">
    <source>
        <dbReference type="Proteomes" id="UP000032180"/>
    </source>
</evidence>
<feature type="region of interest" description="Disordered" evidence="1">
    <location>
        <begin position="1"/>
        <end position="54"/>
    </location>
</feature>
<reference evidence="2" key="3">
    <citation type="submission" date="2015-04" db="UniProtKB">
        <authorList>
            <consortium name="EnsemblPlants"/>
        </authorList>
    </citation>
    <scope>IDENTIFICATION</scope>
</reference>
<name>A0A0D9XFC1_9ORYZ</name>
<dbReference type="Proteomes" id="UP000032180">
    <property type="component" value="Chromosome 9"/>
</dbReference>
<reference evidence="2 3" key="1">
    <citation type="submission" date="2012-08" db="EMBL/GenBank/DDBJ databases">
        <title>Oryza genome evolution.</title>
        <authorList>
            <person name="Wing R.A."/>
        </authorList>
    </citation>
    <scope>NUCLEOTIDE SEQUENCE</scope>
</reference>
<evidence type="ECO:0000313" key="2">
    <source>
        <dbReference type="EnsemblPlants" id="LPERR09G11660.1"/>
    </source>
</evidence>
<proteinExistence type="predicted"/>
<keyword evidence="3" id="KW-1185">Reference proteome</keyword>
<feature type="compositionally biased region" description="Low complexity" evidence="1">
    <location>
        <begin position="31"/>
        <end position="47"/>
    </location>
</feature>
<dbReference type="Gene3D" id="3.40.50.300">
    <property type="entry name" value="P-loop containing nucleotide triphosphate hydrolases"/>
    <property type="match status" value="1"/>
</dbReference>
<dbReference type="PANTHER" id="PTHR10285">
    <property type="entry name" value="URIDINE KINASE"/>
    <property type="match status" value="1"/>
</dbReference>
<dbReference type="InterPro" id="IPR027417">
    <property type="entry name" value="P-loop_NTPase"/>
</dbReference>
<dbReference type="STRING" id="77586.A0A0D9XFC1"/>